<dbReference type="GO" id="GO:0015074">
    <property type="term" value="P:DNA integration"/>
    <property type="evidence" value="ECO:0007669"/>
    <property type="project" value="InterPro"/>
</dbReference>
<dbReference type="InterPro" id="IPR012337">
    <property type="entry name" value="RNaseH-like_sf"/>
</dbReference>
<feature type="non-terminal residue" evidence="2">
    <location>
        <position position="1"/>
    </location>
</feature>
<evidence type="ECO:0000313" key="2">
    <source>
        <dbReference type="EMBL" id="GFC58559.1"/>
    </source>
</evidence>
<dbReference type="InterPro" id="IPR001584">
    <property type="entry name" value="Integrase_cat-core"/>
</dbReference>
<gene>
    <name evidence="2" type="ORF">Tci_830529</name>
</gene>
<dbReference type="GO" id="GO:0003676">
    <property type="term" value="F:nucleic acid binding"/>
    <property type="evidence" value="ECO:0007669"/>
    <property type="project" value="InterPro"/>
</dbReference>
<reference evidence="2" key="1">
    <citation type="journal article" date="2019" name="Sci. Rep.">
        <title>Draft genome of Tanacetum cinerariifolium, the natural source of mosquito coil.</title>
        <authorList>
            <person name="Yamashiro T."/>
            <person name="Shiraishi A."/>
            <person name="Satake H."/>
            <person name="Nakayama K."/>
        </authorList>
    </citation>
    <scope>NUCLEOTIDE SEQUENCE</scope>
</reference>
<dbReference type="PANTHER" id="PTHR42648:SF18">
    <property type="entry name" value="RETROTRANSPOSON, UNCLASSIFIED-LIKE PROTEIN"/>
    <property type="match status" value="1"/>
</dbReference>
<dbReference type="Pfam" id="PF25597">
    <property type="entry name" value="SH3_retrovirus"/>
    <property type="match status" value="1"/>
</dbReference>
<dbReference type="PANTHER" id="PTHR42648">
    <property type="entry name" value="TRANSPOSASE, PUTATIVE-RELATED"/>
    <property type="match status" value="1"/>
</dbReference>
<dbReference type="SUPFAM" id="SSF53098">
    <property type="entry name" value="Ribonuclease H-like"/>
    <property type="match status" value="1"/>
</dbReference>
<accession>A0A699Q2Q3</accession>
<dbReference type="InterPro" id="IPR036397">
    <property type="entry name" value="RNaseH_sf"/>
</dbReference>
<dbReference type="InterPro" id="IPR057670">
    <property type="entry name" value="SH3_retrovirus"/>
</dbReference>
<dbReference type="Gene3D" id="3.30.420.10">
    <property type="entry name" value="Ribonuclease H-like superfamily/Ribonuclease H"/>
    <property type="match status" value="1"/>
</dbReference>
<dbReference type="InterPro" id="IPR039537">
    <property type="entry name" value="Retrotran_Ty1/copia-like"/>
</dbReference>
<proteinExistence type="predicted"/>
<dbReference type="PROSITE" id="PS50994">
    <property type="entry name" value="INTEGRASE"/>
    <property type="match status" value="1"/>
</dbReference>
<sequence length="298" mass="33548">LVQRGLQAQVRVVRTDKGTKFLNQTLLAYFATEGIQHQTSVARTPEQNDVVKRRNRTLVEVAEANATACFTQNRSLVIPRHEKTPYHIINDRKPSVKFFYIFGSVCYIVKDGENLDKMKEKGDECIFVGYSNQSRAYRVFNKRTRVIMESIHVNFDELPHMASVQNSSDPAPECQTMALEHNSLSPGRKCQENISLRDKTVTTSNELDLLFSLMFDELLNGSPKVVSKSFDVSVADAPIQRQQYTTPLNNHTTPAPTCQIPTIAPTVISPESINQAETHADNDQVADDEFINIFSTPV</sequence>
<dbReference type="EMBL" id="BKCJ010978044">
    <property type="protein sequence ID" value="GFC58559.1"/>
    <property type="molecule type" value="Genomic_DNA"/>
</dbReference>
<evidence type="ECO:0000259" key="1">
    <source>
        <dbReference type="PROSITE" id="PS50994"/>
    </source>
</evidence>
<name>A0A699Q2Q3_TANCI</name>
<organism evidence="2">
    <name type="scientific">Tanacetum cinerariifolium</name>
    <name type="common">Dalmatian daisy</name>
    <name type="synonym">Chrysanthemum cinerariifolium</name>
    <dbReference type="NCBI Taxonomy" id="118510"/>
    <lineage>
        <taxon>Eukaryota</taxon>
        <taxon>Viridiplantae</taxon>
        <taxon>Streptophyta</taxon>
        <taxon>Embryophyta</taxon>
        <taxon>Tracheophyta</taxon>
        <taxon>Spermatophyta</taxon>
        <taxon>Magnoliopsida</taxon>
        <taxon>eudicotyledons</taxon>
        <taxon>Gunneridae</taxon>
        <taxon>Pentapetalae</taxon>
        <taxon>asterids</taxon>
        <taxon>campanulids</taxon>
        <taxon>Asterales</taxon>
        <taxon>Asteraceae</taxon>
        <taxon>Asteroideae</taxon>
        <taxon>Anthemideae</taxon>
        <taxon>Anthemidinae</taxon>
        <taxon>Tanacetum</taxon>
    </lineage>
</organism>
<protein>
    <recommendedName>
        <fullName evidence="1">Integrase catalytic domain-containing protein</fullName>
    </recommendedName>
</protein>
<comment type="caution">
    <text evidence="2">The sequence shown here is derived from an EMBL/GenBank/DDBJ whole genome shotgun (WGS) entry which is preliminary data.</text>
</comment>
<dbReference type="AlphaFoldDB" id="A0A699Q2Q3"/>
<feature type="domain" description="Integrase catalytic" evidence="1">
    <location>
        <begin position="1"/>
        <end position="60"/>
    </location>
</feature>